<sequence length="616" mass="71171">MDNQDYRLLKRFITHDSVSLAELITLENISQKTLQKRITRLNTILIGIAQIKERHGRYYLQIIDYHALSHLQVNYLRESLDFNDSEKRQAFILRQLVETKGYLIQDDLADKLTISKGTLSKDLVKLKQTLQYYEATIVSVSNHGIKLRLGQQYQLPIILLNETYDYFSSEYRLDEKIKSLIDRIGKTTETVRLKKFTAVLCYLWQLGYRFDETIPHYTNLVRLTPAVQQLTMALGKLRQEPLTENEKDLLYYPLNLKYSDLLDKKLVECAVKENWALIEIIQQQIETHIQVNLDYQHFHEQIKYHLLFLCNRAIFTTPASDIFTNEIVKNYPVAAELALISLTTLEQQLGVIINSVEANYLAIYFQLALDDTQDFLPAVQTVGLVGNIGIGAQQFLKKQLAEVFADQIKVVAIHDLAKLKQPDLNFLLIFSDRPLDLGGNYTPVVRVDELFRTEELSTKITISLVQRAIQAKSCTFAVNYLAPATTTYRELVDQMIDQETEKGHLAASFKRIWHKRELLGSSIFENGVAIPHAINEVKKQQICLSVGILKEPFKAGKREVRFIFLIGIPQNLNQQLNRVLDIIYDFIFNLVHQKDILQNLLHYQIDQPIDQLMEGI</sequence>
<dbReference type="PANTHER" id="PTHR30185">
    <property type="entry name" value="CRYPTIC BETA-GLUCOSIDE BGL OPERON ANTITERMINATOR"/>
    <property type="match status" value="1"/>
</dbReference>
<dbReference type="Gene3D" id="1.10.1790.10">
    <property type="entry name" value="PRD domain"/>
    <property type="match status" value="1"/>
</dbReference>
<dbReference type="PROSITE" id="PS51094">
    <property type="entry name" value="PTS_EIIA_TYPE_2"/>
    <property type="match status" value="1"/>
</dbReference>
<dbReference type="EMBL" id="CP014873">
    <property type="protein sequence ID" value="ANK61892.1"/>
    <property type="molecule type" value="Genomic_DNA"/>
</dbReference>
<evidence type="ECO:0000313" key="4">
    <source>
        <dbReference type="EMBL" id="ANK61892.1"/>
    </source>
</evidence>
<accession>A0A192H0X3</accession>
<dbReference type="Pfam" id="PF00874">
    <property type="entry name" value="PRD"/>
    <property type="match status" value="1"/>
</dbReference>
<reference evidence="4 5" key="1">
    <citation type="submission" date="2016-03" db="EMBL/GenBank/DDBJ databases">
        <title>Pediococcus and Lactobacillus from brewery environment - whole genome sequencing and assembly.</title>
        <authorList>
            <person name="Behr J."/>
            <person name="Geissler A.J."/>
            <person name="Vogel R.F."/>
        </authorList>
    </citation>
    <scope>NUCLEOTIDE SEQUENCE [LARGE SCALE GENOMIC DNA]</scope>
    <source>
        <strain evidence="4 5">TMW 1.1989</strain>
    </source>
</reference>
<dbReference type="InterPro" id="IPR050661">
    <property type="entry name" value="BglG_antiterminators"/>
</dbReference>
<name>A0A192H0X3_9LACO</name>
<dbReference type="Proteomes" id="UP000078582">
    <property type="component" value="Chromosome"/>
</dbReference>
<dbReference type="SUPFAM" id="SSF63520">
    <property type="entry name" value="PTS-regulatory domain, PRD"/>
    <property type="match status" value="1"/>
</dbReference>
<keyword evidence="1" id="KW-0677">Repeat</keyword>
<dbReference type="InterPro" id="IPR036390">
    <property type="entry name" value="WH_DNA-bd_sf"/>
</dbReference>
<dbReference type="GO" id="GO:0006355">
    <property type="term" value="P:regulation of DNA-templated transcription"/>
    <property type="evidence" value="ECO:0007669"/>
    <property type="project" value="InterPro"/>
</dbReference>
<dbReference type="GeneID" id="42981283"/>
<dbReference type="InterPro" id="IPR013196">
    <property type="entry name" value="HTH_11"/>
</dbReference>
<proteinExistence type="predicted"/>
<protein>
    <submittedName>
        <fullName evidence="4">Uncharacterized protein</fullName>
    </submittedName>
</protein>
<dbReference type="Gene3D" id="1.10.10.10">
    <property type="entry name" value="Winged helix-like DNA-binding domain superfamily/Winged helix DNA-binding domain"/>
    <property type="match status" value="1"/>
</dbReference>
<dbReference type="InterPro" id="IPR011608">
    <property type="entry name" value="PRD"/>
</dbReference>
<evidence type="ECO:0000313" key="5">
    <source>
        <dbReference type="Proteomes" id="UP000078582"/>
    </source>
</evidence>
<dbReference type="Gene3D" id="3.40.930.10">
    <property type="entry name" value="Mannitol-specific EII, Chain A"/>
    <property type="match status" value="1"/>
</dbReference>
<dbReference type="OrthoDB" id="95158at2"/>
<dbReference type="SUPFAM" id="SSF55804">
    <property type="entry name" value="Phoshotransferase/anion transport protein"/>
    <property type="match status" value="1"/>
</dbReference>
<dbReference type="Pfam" id="PF08279">
    <property type="entry name" value="HTH_11"/>
    <property type="match status" value="1"/>
</dbReference>
<evidence type="ECO:0000256" key="1">
    <source>
        <dbReference type="ARBA" id="ARBA00022737"/>
    </source>
</evidence>
<dbReference type="InterPro" id="IPR036634">
    <property type="entry name" value="PRD_sf"/>
</dbReference>
<evidence type="ECO:0000256" key="3">
    <source>
        <dbReference type="ARBA" id="ARBA00023163"/>
    </source>
</evidence>
<dbReference type="STRING" id="375175.AYR53_03385"/>
<dbReference type="InterPro" id="IPR036388">
    <property type="entry name" value="WH-like_DNA-bd_sf"/>
</dbReference>
<dbReference type="PROSITE" id="PS51372">
    <property type="entry name" value="PRD_2"/>
    <property type="match status" value="1"/>
</dbReference>
<dbReference type="AlphaFoldDB" id="A0A192H0X3"/>
<dbReference type="PANTHER" id="PTHR30185:SF18">
    <property type="entry name" value="TRANSCRIPTIONAL REGULATOR MTLR"/>
    <property type="match status" value="1"/>
</dbReference>
<keyword evidence="3" id="KW-0804">Transcription</keyword>
<organism evidence="4 5">
    <name type="scientific">Loigolactobacillus backii</name>
    <dbReference type="NCBI Taxonomy" id="375175"/>
    <lineage>
        <taxon>Bacteria</taxon>
        <taxon>Bacillati</taxon>
        <taxon>Bacillota</taxon>
        <taxon>Bacilli</taxon>
        <taxon>Lactobacillales</taxon>
        <taxon>Lactobacillaceae</taxon>
        <taxon>Loigolactobacillus</taxon>
    </lineage>
</organism>
<dbReference type="Pfam" id="PF00359">
    <property type="entry name" value="PTS_EIIA_2"/>
    <property type="match status" value="1"/>
</dbReference>
<dbReference type="SUPFAM" id="SSF46785">
    <property type="entry name" value="Winged helix' DNA-binding domain"/>
    <property type="match status" value="1"/>
</dbReference>
<evidence type="ECO:0000256" key="2">
    <source>
        <dbReference type="ARBA" id="ARBA00023015"/>
    </source>
</evidence>
<keyword evidence="5" id="KW-1185">Reference proteome</keyword>
<keyword evidence="2" id="KW-0805">Transcription regulation</keyword>
<dbReference type="RefSeq" id="WP_068225859.1">
    <property type="nucleotide sequence ID" value="NZ_CP014623.1"/>
</dbReference>
<gene>
    <name evidence="4" type="ORF">AYR53_03385</name>
</gene>
<dbReference type="KEGG" id="lbt:AYR52_09930"/>
<dbReference type="InterPro" id="IPR002178">
    <property type="entry name" value="PTS_EIIA_type-2_dom"/>
</dbReference>
<dbReference type="InterPro" id="IPR016152">
    <property type="entry name" value="PTrfase/Anion_transptr"/>
</dbReference>